<reference evidence="1 2" key="1">
    <citation type="submission" date="2020-07" db="EMBL/GenBank/DDBJ databases">
        <authorList>
            <person name="Feng X."/>
        </authorList>
    </citation>
    <scope>NUCLEOTIDE SEQUENCE [LARGE SCALE GENOMIC DNA]</scope>
    <source>
        <strain evidence="1 2">JCM14086</strain>
    </source>
</reference>
<dbReference type="AlphaFoldDB" id="A0A7X1B2F0"/>
<organism evidence="1 2">
    <name type="scientific">Puniceicoccus vermicola</name>
    <dbReference type="NCBI Taxonomy" id="388746"/>
    <lineage>
        <taxon>Bacteria</taxon>
        <taxon>Pseudomonadati</taxon>
        <taxon>Verrucomicrobiota</taxon>
        <taxon>Opitutia</taxon>
        <taxon>Puniceicoccales</taxon>
        <taxon>Puniceicoccaceae</taxon>
        <taxon>Puniceicoccus</taxon>
    </lineage>
</organism>
<evidence type="ECO:0000313" key="1">
    <source>
        <dbReference type="EMBL" id="MBC2604381.1"/>
    </source>
</evidence>
<dbReference type="Gene3D" id="2.160.20.10">
    <property type="entry name" value="Single-stranded right-handed beta-helix, Pectin lyase-like"/>
    <property type="match status" value="1"/>
</dbReference>
<accession>A0A7X1B2F0</accession>
<dbReference type="InterPro" id="IPR011050">
    <property type="entry name" value="Pectin_lyase_fold/virulence"/>
</dbReference>
<evidence type="ECO:0000313" key="2">
    <source>
        <dbReference type="Proteomes" id="UP000525652"/>
    </source>
</evidence>
<sequence length="305" mass="33318">MRQGPEVRGCRFEKMDDDGGNIGSTNLRVLSHPSHNTILMDLKNNHLVEVGDRFQITDGATGVVTQTTRVSSARIVKWRDRYALEVTMDDPLEISHTVDSLSASSDYGPPVKSKGAVTESSVPDLALDLDTICEGLVIEDCHIIDSRVRGFRLYTKGAKILNNHFENLAKPGITLGQSLSWFEGPSAVDILIEGNTFSRVRSTNIYIGDFSVAIGPLSVVDNHNIRITGNRFQDYGGPFADGPKYLEALLSTAIIVRNASDVLIENNEFFPSDMAPSLDPVIVDSSSTSSITLNGNLFEGDTWDL</sequence>
<dbReference type="RefSeq" id="WP_185694992.1">
    <property type="nucleotide sequence ID" value="NZ_JACHVA010000143.1"/>
</dbReference>
<dbReference type="Proteomes" id="UP000525652">
    <property type="component" value="Unassembled WGS sequence"/>
</dbReference>
<protein>
    <submittedName>
        <fullName evidence="1">Right-handed parallel beta-helix repeat-containing protein</fullName>
    </submittedName>
</protein>
<keyword evidence="2" id="KW-1185">Reference proteome</keyword>
<proteinExistence type="predicted"/>
<name>A0A7X1B2F0_9BACT</name>
<dbReference type="InterPro" id="IPR006626">
    <property type="entry name" value="PbH1"/>
</dbReference>
<dbReference type="InterPro" id="IPR012334">
    <property type="entry name" value="Pectin_lyas_fold"/>
</dbReference>
<comment type="caution">
    <text evidence="1">The sequence shown here is derived from an EMBL/GenBank/DDBJ whole genome shotgun (WGS) entry which is preliminary data.</text>
</comment>
<dbReference type="SUPFAM" id="SSF51126">
    <property type="entry name" value="Pectin lyase-like"/>
    <property type="match status" value="1"/>
</dbReference>
<gene>
    <name evidence="1" type="ORF">H5P30_21585</name>
</gene>
<dbReference type="EMBL" id="JACHVA010000143">
    <property type="protein sequence ID" value="MBC2604381.1"/>
    <property type="molecule type" value="Genomic_DNA"/>
</dbReference>
<dbReference type="SMART" id="SM00710">
    <property type="entry name" value="PbH1"/>
    <property type="match status" value="5"/>
</dbReference>